<name>A0A914B679_PATMI</name>
<feature type="signal peptide" evidence="2">
    <location>
        <begin position="1"/>
        <end position="19"/>
    </location>
</feature>
<reference evidence="3" key="1">
    <citation type="submission" date="2022-11" db="UniProtKB">
        <authorList>
            <consortium name="EnsemblMetazoa"/>
        </authorList>
    </citation>
    <scope>IDENTIFICATION</scope>
</reference>
<sequence>MLRALIHLINAWLAATTRSSKTTTLNLHSEDPTTYFRPITLHTVIPPLSAMEGQTTPARPQQTTPATIFPTQSLEADPTVSRNVNQPMSVLLADITSLMHLSIERDDYKGPPSTFLTDLEKTVIERLKKADTVVEINRDTKGIAQDSASVWNPIEAKATVSDAQRSMDHGSNSQPVPRPRADLVSQQGAADCTITDRPLCMTFDSGISSPAEKERPVLEEDAAVTKDLHHRLQHLKAFVEAKLQDSSQPQKGATLSEEIRERLCKIAQASLASSRSENLSAPELFMEKALSGSLLVFENTKLSAEVAYLKKKVEILEDVAGTRGFSTKACTPSMESISIGSQTDELLNQPSTFDEADFGLSDFSLSPETNCLMSTALCRDGDFPQPSGMSTPGVVPNKRQRRKIEVPTQLKVTTSTSYSSINPWADADDKQQNASSVGCWRGLCACLRFYNTPHARHH</sequence>
<feature type="chain" id="PRO_5037663833" evidence="2">
    <location>
        <begin position="20"/>
        <end position="458"/>
    </location>
</feature>
<evidence type="ECO:0000313" key="4">
    <source>
        <dbReference type="Proteomes" id="UP000887568"/>
    </source>
</evidence>
<dbReference type="EnsemblMetazoa" id="XM_038215382.1">
    <property type="protein sequence ID" value="XP_038071310.1"/>
    <property type="gene ID" value="LOC119740167"/>
</dbReference>
<dbReference type="RefSeq" id="XP_038071310.1">
    <property type="nucleotide sequence ID" value="XM_038215382.1"/>
</dbReference>
<dbReference type="Proteomes" id="UP000887568">
    <property type="component" value="Unplaced"/>
</dbReference>
<dbReference type="GeneID" id="119740167"/>
<feature type="compositionally biased region" description="Polar residues" evidence="1">
    <location>
        <begin position="161"/>
        <end position="175"/>
    </location>
</feature>
<protein>
    <submittedName>
        <fullName evidence="3">Uncharacterized protein</fullName>
    </submittedName>
</protein>
<organism evidence="3 4">
    <name type="scientific">Patiria miniata</name>
    <name type="common">Bat star</name>
    <name type="synonym">Asterina miniata</name>
    <dbReference type="NCBI Taxonomy" id="46514"/>
    <lineage>
        <taxon>Eukaryota</taxon>
        <taxon>Metazoa</taxon>
        <taxon>Echinodermata</taxon>
        <taxon>Eleutherozoa</taxon>
        <taxon>Asterozoa</taxon>
        <taxon>Asteroidea</taxon>
        <taxon>Valvatacea</taxon>
        <taxon>Valvatida</taxon>
        <taxon>Asterinidae</taxon>
        <taxon>Patiria</taxon>
    </lineage>
</organism>
<keyword evidence="4" id="KW-1185">Reference proteome</keyword>
<keyword evidence="2" id="KW-0732">Signal</keyword>
<evidence type="ECO:0000256" key="1">
    <source>
        <dbReference type="SAM" id="MobiDB-lite"/>
    </source>
</evidence>
<evidence type="ECO:0000313" key="3">
    <source>
        <dbReference type="EnsemblMetazoa" id="XP_038071310.1"/>
    </source>
</evidence>
<dbReference type="AlphaFoldDB" id="A0A914B679"/>
<dbReference type="OrthoDB" id="10393460at2759"/>
<dbReference type="OMA" id="EDPTTYF"/>
<evidence type="ECO:0000256" key="2">
    <source>
        <dbReference type="SAM" id="SignalP"/>
    </source>
</evidence>
<proteinExistence type="predicted"/>
<accession>A0A914B679</accession>
<feature type="region of interest" description="Disordered" evidence="1">
    <location>
        <begin position="160"/>
        <end position="180"/>
    </location>
</feature>